<feature type="region of interest" description="Disordered" evidence="1">
    <location>
        <begin position="1"/>
        <end position="58"/>
    </location>
</feature>
<keyword evidence="3" id="KW-1185">Reference proteome</keyword>
<feature type="compositionally biased region" description="Basic and acidic residues" evidence="1">
    <location>
        <begin position="1"/>
        <end position="16"/>
    </location>
</feature>
<gene>
    <name evidence="2" type="ORF">FHETE_7444</name>
</gene>
<feature type="compositionally biased region" description="Low complexity" evidence="1">
    <location>
        <begin position="43"/>
        <end position="54"/>
    </location>
</feature>
<feature type="compositionally biased region" description="Low complexity" evidence="1">
    <location>
        <begin position="116"/>
        <end position="128"/>
    </location>
</feature>
<reference evidence="2 3" key="1">
    <citation type="submission" date="2020-05" db="EMBL/GenBank/DDBJ databases">
        <title>Identification and distribution of gene clusters putatively required for synthesis of sphingolipid metabolism inhibitors in phylogenetically diverse species of the filamentous fungus Fusarium.</title>
        <authorList>
            <person name="Kim H.-S."/>
            <person name="Busman M."/>
            <person name="Brown D.W."/>
            <person name="Divon H."/>
            <person name="Uhlig S."/>
            <person name="Proctor R.H."/>
        </authorList>
    </citation>
    <scope>NUCLEOTIDE SEQUENCE [LARGE SCALE GENOMIC DNA]</scope>
    <source>
        <strain evidence="2 3">NRRL 20693</strain>
    </source>
</reference>
<organism evidence="2 3">
    <name type="scientific">Fusarium heterosporum</name>
    <dbReference type="NCBI Taxonomy" id="42747"/>
    <lineage>
        <taxon>Eukaryota</taxon>
        <taxon>Fungi</taxon>
        <taxon>Dikarya</taxon>
        <taxon>Ascomycota</taxon>
        <taxon>Pezizomycotina</taxon>
        <taxon>Sordariomycetes</taxon>
        <taxon>Hypocreomycetidae</taxon>
        <taxon>Hypocreales</taxon>
        <taxon>Nectriaceae</taxon>
        <taxon>Fusarium</taxon>
        <taxon>Fusarium heterosporum species complex</taxon>
    </lineage>
</organism>
<feature type="compositionally biased region" description="Basic and acidic residues" evidence="1">
    <location>
        <begin position="237"/>
        <end position="262"/>
    </location>
</feature>
<evidence type="ECO:0000313" key="3">
    <source>
        <dbReference type="Proteomes" id="UP000567885"/>
    </source>
</evidence>
<dbReference type="AlphaFoldDB" id="A0A8H5WMX5"/>
<accession>A0A8H5WMX5</accession>
<dbReference type="EMBL" id="JAAGWQ010000143">
    <property type="protein sequence ID" value="KAF5663739.1"/>
    <property type="molecule type" value="Genomic_DNA"/>
</dbReference>
<protein>
    <submittedName>
        <fullName evidence="2">Uncharacterized protein</fullName>
    </submittedName>
</protein>
<feature type="region of interest" description="Disordered" evidence="1">
    <location>
        <begin position="116"/>
        <end position="191"/>
    </location>
</feature>
<dbReference type="Proteomes" id="UP000567885">
    <property type="component" value="Unassembled WGS sequence"/>
</dbReference>
<feature type="region of interest" description="Disordered" evidence="1">
    <location>
        <begin position="234"/>
        <end position="262"/>
    </location>
</feature>
<dbReference type="OrthoDB" id="5106967at2759"/>
<proteinExistence type="predicted"/>
<evidence type="ECO:0000313" key="2">
    <source>
        <dbReference type="EMBL" id="KAF5663739.1"/>
    </source>
</evidence>
<name>A0A8H5WMX5_FUSHE</name>
<feature type="compositionally biased region" description="Polar residues" evidence="1">
    <location>
        <begin position="147"/>
        <end position="164"/>
    </location>
</feature>
<comment type="caution">
    <text evidence="2">The sequence shown here is derived from an EMBL/GenBank/DDBJ whole genome shotgun (WGS) entry which is preliminary data.</text>
</comment>
<sequence length="262" mass="29200">MPHRIPDFKSDRDNLSSHHLPGTSLRTSHVPEVSSRLQQSWVPRSTASARSSPPLDNAQQMCLGDTLVRPGRPPHGSIRLFDGSVFPEAPPGFAEGHRGTSSMYNPTIEDILLLSESSSESTEDNPSPSVTPNHLHLRGHDSPTSPPVSRSQPSTPPARNTLASIFNPKATEFSPCPSSVSSPRKPHAQPVHGCDTFVQSERANKFRSVIEIEDDRDREEAMNDFIFDQATPWALEDEAREKEKRELNRRQERLGHHRKTSE</sequence>
<evidence type="ECO:0000256" key="1">
    <source>
        <dbReference type="SAM" id="MobiDB-lite"/>
    </source>
</evidence>